<evidence type="ECO:0000256" key="4">
    <source>
        <dbReference type="ARBA" id="ARBA00023136"/>
    </source>
</evidence>
<dbReference type="OrthoDB" id="5331848at2759"/>
<name>A0A194V341_CYTMA</name>
<keyword evidence="4 7" id="KW-0472">Membrane</keyword>
<feature type="transmembrane region" description="Helical" evidence="7">
    <location>
        <begin position="124"/>
        <end position="146"/>
    </location>
</feature>
<feature type="transmembrane region" description="Helical" evidence="7">
    <location>
        <begin position="46"/>
        <end position="68"/>
    </location>
</feature>
<comment type="similarity">
    <text evidence="5">Belongs to the SAT4 family.</text>
</comment>
<dbReference type="GO" id="GO:0016020">
    <property type="term" value="C:membrane"/>
    <property type="evidence" value="ECO:0007669"/>
    <property type="project" value="UniProtKB-SubCell"/>
</dbReference>
<protein>
    <recommendedName>
        <fullName evidence="8">Rhodopsin domain-containing protein</fullName>
    </recommendedName>
</protein>
<dbReference type="EMBL" id="KN714711">
    <property type="protein sequence ID" value="KUI58324.1"/>
    <property type="molecule type" value="Genomic_DNA"/>
</dbReference>
<reference evidence="10" key="1">
    <citation type="submission" date="2014-12" db="EMBL/GenBank/DDBJ databases">
        <title>Genome Sequence of Valsa Canker Pathogens Uncovers a Specific Adaption of Colonization on Woody Bark.</title>
        <authorList>
            <person name="Yin Z."/>
            <person name="Liu H."/>
            <person name="Gao X."/>
            <person name="Li Z."/>
            <person name="Song N."/>
            <person name="Ke X."/>
            <person name="Dai Q."/>
            <person name="Wu Y."/>
            <person name="Sun Y."/>
            <person name="Xu J.-R."/>
            <person name="Kang Z.K."/>
            <person name="Wang L."/>
            <person name="Huang L."/>
        </authorList>
    </citation>
    <scope>NUCLEOTIDE SEQUENCE [LARGE SCALE GENOMIC DNA]</scope>
    <source>
        <strain evidence="10">SXYL134</strain>
    </source>
</reference>
<organism evidence="9 10">
    <name type="scientific">Cytospora mali</name>
    <name type="common">Apple Valsa canker fungus</name>
    <name type="synonym">Valsa mali</name>
    <dbReference type="NCBI Taxonomy" id="578113"/>
    <lineage>
        <taxon>Eukaryota</taxon>
        <taxon>Fungi</taxon>
        <taxon>Dikarya</taxon>
        <taxon>Ascomycota</taxon>
        <taxon>Pezizomycotina</taxon>
        <taxon>Sordariomycetes</taxon>
        <taxon>Sordariomycetidae</taxon>
        <taxon>Diaporthales</taxon>
        <taxon>Cytosporaceae</taxon>
        <taxon>Cytospora</taxon>
    </lineage>
</organism>
<keyword evidence="3 7" id="KW-1133">Transmembrane helix</keyword>
<dbReference type="InterPro" id="IPR049326">
    <property type="entry name" value="Rhodopsin_dom_fungi"/>
</dbReference>
<feature type="domain" description="Rhodopsin" evidence="8">
    <location>
        <begin position="30"/>
        <end position="271"/>
    </location>
</feature>
<evidence type="ECO:0000259" key="8">
    <source>
        <dbReference type="Pfam" id="PF20684"/>
    </source>
</evidence>
<feature type="transmembrane region" description="Helical" evidence="7">
    <location>
        <begin position="88"/>
        <end position="112"/>
    </location>
</feature>
<proteinExistence type="inferred from homology"/>
<dbReference type="InterPro" id="IPR052337">
    <property type="entry name" value="SAT4-like"/>
</dbReference>
<feature type="transmembrane region" description="Helical" evidence="7">
    <location>
        <begin position="177"/>
        <end position="198"/>
    </location>
</feature>
<keyword evidence="2 7" id="KW-0812">Transmembrane</keyword>
<evidence type="ECO:0000256" key="1">
    <source>
        <dbReference type="ARBA" id="ARBA00004141"/>
    </source>
</evidence>
<feature type="compositionally biased region" description="Pro residues" evidence="6">
    <location>
        <begin position="300"/>
        <end position="310"/>
    </location>
</feature>
<evidence type="ECO:0000256" key="7">
    <source>
        <dbReference type="SAM" id="Phobius"/>
    </source>
</evidence>
<dbReference type="PANTHER" id="PTHR33048:SF146">
    <property type="entry name" value="INTEGRAL MEMBRANE PROTEIN"/>
    <property type="match status" value="1"/>
</dbReference>
<evidence type="ECO:0000313" key="10">
    <source>
        <dbReference type="Proteomes" id="UP000078576"/>
    </source>
</evidence>
<evidence type="ECO:0000313" key="9">
    <source>
        <dbReference type="EMBL" id="KUI58324.1"/>
    </source>
</evidence>
<dbReference type="PANTHER" id="PTHR33048">
    <property type="entry name" value="PTH11-LIKE INTEGRAL MEMBRANE PROTEIN (AFU_ORTHOLOGUE AFUA_5G11245)"/>
    <property type="match status" value="1"/>
</dbReference>
<feature type="transmembrane region" description="Helical" evidence="7">
    <location>
        <begin position="210"/>
        <end position="230"/>
    </location>
</feature>
<sequence>MSLPPNVDRRTTLDAVNWSLVAVAFVFVVLRFWARMYNRALGFDDGLMLVSWLLFLVAAIIFQIAASSGGTRHWIYLSLGEMEEQEKWMVINLPIAIAVTGIGKFAVGLTTLRIFGNTSRWKKWAVWSMLFILTTVSIIDIFIALFRCGLPQTQWNFAKLVTAKCLPTQSYDIFNEFVIAVQAFSDYFFSILPMVAVWKLKMSLRRRLTVIFLLGLTLITAAVATVKMCLQIKLTHDDLTWDTLPIDICFSFEAMFIIVFGSVPVLNPLWKACTHIRLSSAGSKFTGPPKEFSSPSYKYNPPPQTPPQSPPETAVRDARWLQAGDLELARLTGYPAQPAATAGVGEWKSSDEHWKVHVHQQIHQTATPGYDEYEQQNSTM</sequence>
<dbReference type="Proteomes" id="UP000078576">
    <property type="component" value="Unassembled WGS sequence"/>
</dbReference>
<dbReference type="Pfam" id="PF20684">
    <property type="entry name" value="Fung_rhodopsin"/>
    <property type="match status" value="1"/>
</dbReference>
<feature type="transmembrane region" description="Helical" evidence="7">
    <location>
        <begin position="15"/>
        <end position="34"/>
    </location>
</feature>
<evidence type="ECO:0000256" key="2">
    <source>
        <dbReference type="ARBA" id="ARBA00022692"/>
    </source>
</evidence>
<keyword evidence="10" id="KW-1185">Reference proteome</keyword>
<feature type="region of interest" description="Disordered" evidence="6">
    <location>
        <begin position="285"/>
        <end position="315"/>
    </location>
</feature>
<evidence type="ECO:0000256" key="3">
    <source>
        <dbReference type="ARBA" id="ARBA00022989"/>
    </source>
</evidence>
<accession>A0A194V341</accession>
<evidence type="ECO:0000256" key="5">
    <source>
        <dbReference type="ARBA" id="ARBA00038359"/>
    </source>
</evidence>
<dbReference type="STRING" id="694573.A0A194V341"/>
<dbReference type="AlphaFoldDB" id="A0A194V341"/>
<evidence type="ECO:0000256" key="6">
    <source>
        <dbReference type="SAM" id="MobiDB-lite"/>
    </source>
</evidence>
<gene>
    <name evidence="9" type="ORF">VP1G_05612</name>
</gene>
<feature type="transmembrane region" description="Helical" evidence="7">
    <location>
        <begin position="250"/>
        <end position="270"/>
    </location>
</feature>
<comment type="subcellular location">
    <subcellularLocation>
        <location evidence="1">Membrane</location>
        <topology evidence="1">Multi-pass membrane protein</topology>
    </subcellularLocation>
</comment>